<keyword evidence="3" id="KW-0732">Signal</keyword>
<keyword evidence="2" id="KW-1133">Transmembrane helix</keyword>
<keyword evidence="2" id="KW-0812">Transmembrane</keyword>
<organism evidence="4 5">
    <name type="scientific">Basidiobolus ranarum</name>
    <dbReference type="NCBI Taxonomy" id="34480"/>
    <lineage>
        <taxon>Eukaryota</taxon>
        <taxon>Fungi</taxon>
        <taxon>Fungi incertae sedis</taxon>
        <taxon>Zoopagomycota</taxon>
        <taxon>Entomophthoromycotina</taxon>
        <taxon>Basidiobolomycetes</taxon>
        <taxon>Basidiobolales</taxon>
        <taxon>Basidiobolaceae</taxon>
        <taxon>Basidiobolus</taxon>
    </lineage>
</organism>
<evidence type="ECO:0000313" key="5">
    <source>
        <dbReference type="Proteomes" id="UP001479436"/>
    </source>
</evidence>
<comment type="caution">
    <text evidence="4">The sequence shown here is derived from an EMBL/GenBank/DDBJ whole genome shotgun (WGS) entry which is preliminary data.</text>
</comment>
<accession>A0ABR2VTN7</accession>
<protein>
    <submittedName>
        <fullName evidence="4">Uncharacterized protein</fullName>
    </submittedName>
</protein>
<evidence type="ECO:0000256" key="2">
    <source>
        <dbReference type="SAM" id="Phobius"/>
    </source>
</evidence>
<keyword evidence="2" id="KW-0472">Membrane</keyword>
<evidence type="ECO:0000256" key="1">
    <source>
        <dbReference type="SAM" id="MobiDB-lite"/>
    </source>
</evidence>
<feature type="chain" id="PRO_5045948861" evidence="3">
    <location>
        <begin position="19"/>
        <end position="148"/>
    </location>
</feature>
<name>A0ABR2VTN7_9FUNG</name>
<sequence length="148" mass="16248">MKLLILHGLIGTWIQVHGSPIEAGGEFIANIDPNTSLIIYDRTNLSQALVIAMVILLGTILLGLIILTCCWALRKFYFTSSKVIDTLEPKPGFKKSGTYRAGDHIRQKYGITPDGSISKTSTDDSRQSKYGKYLTPPPIAVYSTTSTK</sequence>
<reference evidence="4 5" key="1">
    <citation type="submission" date="2023-04" db="EMBL/GenBank/DDBJ databases">
        <title>Genome of Basidiobolus ranarum AG-B5.</title>
        <authorList>
            <person name="Stajich J.E."/>
            <person name="Carter-House D."/>
            <person name="Gryganskyi A."/>
        </authorList>
    </citation>
    <scope>NUCLEOTIDE SEQUENCE [LARGE SCALE GENOMIC DNA]</scope>
    <source>
        <strain evidence="4 5">AG-B5</strain>
    </source>
</reference>
<dbReference type="EMBL" id="JASJQH010007781">
    <property type="protein sequence ID" value="KAK9701813.1"/>
    <property type="molecule type" value="Genomic_DNA"/>
</dbReference>
<feature type="signal peptide" evidence="3">
    <location>
        <begin position="1"/>
        <end position="18"/>
    </location>
</feature>
<evidence type="ECO:0000313" key="4">
    <source>
        <dbReference type="EMBL" id="KAK9701813.1"/>
    </source>
</evidence>
<dbReference type="Proteomes" id="UP001479436">
    <property type="component" value="Unassembled WGS sequence"/>
</dbReference>
<feature type="transmembrane region" description="Helical" evidence="2">
    <location>
        <begin position="49"/>
        <end position="73"/>
    </location>
</feature>
<gene>
    <name evidence="4" type="ORF">K7432_011555</name>
</gene>
<evidence type="ECO:0000256" key="3">
    <source>
        <dbReference type="SAM" id="SignalP"/>
    </source>
</evidence>
<proteinExistence type="predicted"/>
<feature type="region of interest" description="Disordered" evidence="1">
    <location>
        <begin position="93"/>
        <end position="148"/>
    </location>
</feature>
<keyword evidence="5" id="KW-1185">Reference proteome</keyword>